<proteinExistence type="predicted"/>
<protein>
    <submittedName>
        <fullName evidence="2">Uncharacterized protein</fullName>
    </submittedName>
</protein>
<organism evidence="2 3">
    <name type="scientific">Nephila pilipes</name>
    <name type="common">Giant wood spider</name>
    <name type="synonym">Nephila maculata</name>
    <dbReference type="NCBI Taxonomy" id="299642"/>
    <lineage>
        <taxon>Eukaryota</taxon>
        <taxon>Metazoa</taxon>
        <taxon>Ecdysozoa</taxon>
        <taxon>Arthropoda</taxon>
        <taxon>Chelicerata</taxon>
        <taxon>Arachnida</taxon>
        <taxon>Araneae</taxon>
        <taxon>Araneomorphae</taxon>
        <taxon>Entelegynae</taxon>
        <taxon>Araneoidea</taxon>
        <taxon>Nephilidae</taxon>
        <taxon>Nephila</taxon>
    </lineage>
</organism>
<evidence type="ECO:0000256" key="1">
    <source>
        <dbReference type="SAM" id="MobiDB-lite"/>
    </source>
</evidence>
<reference evidence="2" key="1">
    <citation type="submission" date="2020-08" db="EMBL/GenBank/DDBJ databases">
        <title>Multicomponent nature underlies the extraordinary mechanical properties of spider dragline silk.</title>
        <authorList>
            <person name="Kono N."/>
            <person name="Nakamura H."/>
            <person name="Mori M."/>
            <person name="Yoshida Y."/>
            <person name="Ohtoshi R."/>
            <person name="Malay A.D."/>
            <person name="Moran D.A.P."/>
            <person name="Tomita M."/>
            <person name="Numata K."/>
            <person name="Arakawa K."/>
        </authorList>
    </citation>
    <scope>NUCLEOTIDE SEQUENCE</scope>
</reference>
<name>A0A8X6UUW1_NEPPI</name>
<dbReference type="EMBL" id="BMAW01039075">
    <property type="protein sequence ID" value="GFU54299.1"/>
    <property type="molecule type" value="Genomic_DNA"/>
</dbReference>
<feature type="compositionally biased region" description="Basic residues" evidence="1">
    <location>
        <begin position="19"/>
        <end position="28"/>
    </location>
</feature>
<evidence type="ECO:0000313" key="2">
    <source>
        <dbReference type="EMBL" id="GFU54299.1"/>
    </source>
</evidence>
<sequence length="112" mass="12753">MTISEHVRPAQTIQGWRRSGQKNKRKGPLKNETSFHTPRPSSCHREENLGEEGPPENLHPFVISVPYPPPLPSSTPREIPWICLLKVTDPPLGYIAPEKKGNRRNTWSFFSS</sequence>
<keyword evidence="3" id="KW-1185">Reference proteome</keyword>
<gene>
    <name evidence="2" type="ORF">NPIL_565241</name>
</gene>
<dbReference type="Proteomes" id="UP000887013">
    <property type="component" value="Unassembled WGS sequence"/>
</dbReference>
<comment type="caution">
    <text evidence="2">The sequence shown here is derived from an EMBL/GenBank/DDBJ whole genome shotgun (WGS) entry which is preliminary data.</text>
</comment>
<feature type="compositionally biased region" description="Polar residues" evidence="1">
    <location>
        <begin position="31"/>
        <end position="40"/>
    </location>
</feature>
<dbReference type="AlphaFoldDB" id="A0A8X6UUW1"/>
<feature type="region of interest" description="Disordered" evidence="1">
    <location>
        <begin position="1"/>
        <end position="61"/>
    </location>
</feature>
<evidence type="ECO:0000313" key="3">
    <source>
        <dbReference type="Proteomes" id="UP000887013"/>
    </source>
</evidence>
<accession>A0A8X6UUW1</accession>